<reference evidence="3" key="1">
    <citation type="submission" date="2023-03" db="EMBL/GenBank/DDBJ databases">
        <authorList>
            <person name="Julca I."/>
        </authorList>
    </citation>
    <scope>NUCLEOTIDE SEQUENCE</scope>
</reference>
<keyword evidence="2" id="KW-1133">Transmembrane helix</keyword>
<evidence type="ECO:0000313" key="4">
    <source>
        <dbReference type="Proteomes" id="UP001161247"/>
    </source>
</evidence>
<accession>A0AAV1E4D5</accession>
<name>A0AAV1E4D5_OLDCO</name>
<feature type="region of interest" description="Disordered" evidence="1">
    <location>
        <begin position="425"/>
        <end position="446"/>
    </location>
</feature>
<evidence type="ECO:0000256" key="1">
    <source>
        <dbReference type="SAM" id="MobiDB-lite"/>
    </source>
</evidence>
<proteinExistence type="predicted"/>
<protein>
    <submittedName>
        <fullName evidence="3">OLC1v1015833C1</fullName>
    </submittedName>
</protein>
<evidence type="ECO:0000313" key="3">
    <source>
        <dbReference type="EMBL" id="CAI9115001.1"/>
    </source>
</evidence>
<keyword evidence="2" id="KW-0472">Membrane</keyword>
<evidence type="ECO:0000256" key="2">
    <source>
        <dbReference type="SAM" id="Phobius"/>
    </source>
</evidence>
<sequence>MWWNNLWISNDGARPLREHYLAHLIGVEPLLVLVGLVLAGFDAEMLCSATGVDSLQFQHAVFLDLLAMELDNLDLAYAAPMAFPTSLLESLVEPDPFGLGYGILEPGIMGFKNLEYENPDFFPLTPSSEARIENVLQGVTIGSTVNSAAGNIVGRGSPGVAATVNSNVGGVTSANATVAISPAINSTVNGTVGTGNATGGISVTVNVTIGGGPAGPSLNATGAIDAGINATTVNATTGGAVNTTISVPAGTSVNFNVGTLNVTGGVGGGPVTATAAVPVGASVNASGNVGVKVSTTNGGIVGKVGGVTDGVGISINHRGAGASKLMRVETVDKEKLEENIADSVVHFSKPKSNATSNIVLENKFSQHGNTVGVIGDAISSTAGGLDDAGNAVGATVGLVGNTVGAIGGTVSSIIGGLGGTGGNAARASGSKGNRRHVKSSNKNSKRMSAKGYGLGVADKVTGGIVAAFPHIGG</sequence>
<keyword evidence="2" id="KW-0812">Transmembrane</keyword>
<gene>
    <name evidence="3" type="ORF">OLC1_LOCUS21605</name>
</gene>
<feature type="compositionally biased region" description="Basic residues" evidence="1">
    <location>
        <begin position="432"/>
        <end position="446"/>
    </location>
</feature>
<dbReference type="EMBL" id="OX459125">
    <property type="protein sequence ID" value="CAI9115001.1"/>
    <property type="molecule type" value="Genomic_DNA"/>
</dbReference>
<organism evidence="3 4">
    <name type="scientific">Oldenlandia corymbosa var. corymbosa</name>
    <dbReference type="NCBI Taxonomy" id="529605"/>
    <lineage>
        <taxon>Eukaryota</taxon>
        <taxon>Viridiplantae</taxon>
        <taxon>Streptophyta</taxon>
        <taxon>Embryophyta</taxon>
        <taxon>Tracheophyta</taxon>
        <taxon>Spermatophyta</taxon>
        <taxon>Magnoliopsida</taxon>
        <taxon>eudicotyledons</taxon>
        <taxon>Gunneridae</taxon>
        <taxon>Pentapetalae</taxon>
        <taxon>asterids</taxon>
        <taxon>lamiids</taxon>
        <taxon>Gentianales</taxon>
        <taxon>Rubiaceae</taxon>
        <taxon>Rubioideae</taxon>
        <taxon>Spermacoceae</taxon>
        <taxon>Hedyotis-Oldenlandia complex</taxon>
        <taxon>Oldenlandia</taxon>
    </lineage>
</organism>
<dbReference type="Proteomes" id="UP001161247">
    <property type="component" value="Chromosome 8"/>
</dbReference>
<feature type="transmembrane region" description="Helical" evidence="2">
    <location>
        <begin position="20"/>
        <end position="41"/>
    </location>
</feature>
<keyword evidence="4" id="KW-1185">Reference proteome</keyword>
<dbReference type="AlphaFoldDB" id="A0AAV1E4D5"/>